<dbReference type="Gene3D" id="1.25.40.10">
    <property type="entry name" value="Tetratricopeptide repeat domain"/>
    <property type="match status" value="1"/>
</dbReference>
<accession>A0A1C3JYS7</accession>
<organism evidence="1 3">
    <name type="scientific">Orrella dioscoreae</name>
    <dbReference type="NCBI Taxonomy" id="1851544"/>
    <lineage>
        <taxon>Bacteria</taxon>
        <taxon>Pseudomonadati</taxon>
        <taxon>Pseudomonadota</taxon>
        <taxon>Betaproteobacteria</taxon>
        <taxon>Burkholderiales</taxon>
        <taxon>Alcaligenaceae</taxon>
        <taxon>Orrella</taxon>
    </lineage>
</organism>
<dbReference type="SUPFAM" id="SSF144059">
    <property type="entry name" value="ImpE-like"/>
    <property type="match status" value="1"/>
</dbReference>
<dbReference type="Pfam" id="PF07024">
    <property type="entry name" value="ImpE"/>
    <property type="match status" value="1"/>
</dbReference>
<evidence type="ECO:0000313" key="2">
    <source>
        <dbReference type="EMBL" id="SOE52215.1"/>
    </source>
</evidence>
<name>A0A1C3JYS7_9BURK</name>
<dbReference type="Proteomes" id="UP000078558">
    <property type="component" value="Chromosome I"/>
</dbReference>
<reference evidence="1 3" key="1">
    <citation type="submission" date="2016-06" db="EMBL/GenBank/DDBJ databases">
        <authorList>
            <person name="Kjaerup R.B."/>
            <person name="Dalgaard T.S."/>
            <person name="Juul-Madsen H.R."/>
        </authorList>
    </citation>
    <scope>NUCLEOTIDE SEQUENCE [LARGE SCALE GENOMIC DNA]</scope>
    <source>
        <strain evidence="1">Orrdi1</strain>
    </source>
</reference>
<keyword evidence="3" id="KW-1185">Reference proteome</keyword>
<proteinExistence type="predicted"/>
<gene>
    <name evidence="1" type="ORF">ODI_03048</name>
    <name evidence="2" type="ORF">ODI_R4001</name>
</gene>
<reference evidence="2 3" key="2">
    <citation type="submission" date="2017-08" db="EMBL/GenBank/DDBJ databases">
        <authorList>
            <person name="de Groot N.N."/>
        </authorList>
    </citation>
    <scope>NUCLEOTIDE SEQUENCE [LARGE SCALE GENOMIC DNA]</scope>
    <source>
        <strain evidence="2">Orrdi1</strain>
    </source>
</reference>
<dbReference type="KEGG" id="odi:ODI_R4001"/>
<protein>
    <submittedName>
        <fullName evidence="1">Protein of avirulence locus ImpE</fullName>
    </submittedName>
</protein>
<dbReference type="STRING" id="1851544.ODI_03048"/>
<dbReference type="PIRSF" id="PIRSF029288">
    <property type="entry name" value="SciE_ImpE"/>
    <property type="match status" value="1"/>
</dbReference>
<dbReference type="InterPro" id="IPR011990">
    <property type="entry name" value="TPR-like_helical_dom_sf"/>
</dbReference>
<dbReference type="EMBL" id="LT907988">
    <property type="protein sequence ID" value="SOE52215.1"/>
    <property type="molecule type" value="Genomic_DNA"/>
</dbReference>
<evidence type="ECO:0000313" key="3">
    <source>
        <dbReference type="Proteomes" id="UP000078558"/>
    </source>
</evidence>
<evidence type="ECO:0000313" key="1">
    <source>
        <dbReference type="EMBL" id="SBT24422.1"/>
    </source>
</evidence>
<sequence length="282" mass="29777">MPIAEAGRMPAALKDKIEAAQAQVRSRPDHADSRAHLFQWLAVAGDWARARAQLDLCARLVPDAVAMLALYRSAIDGESERQAVFAGTKAPEVFWVDTPAWIEDLALALQPGADQAAACARARDTADATPGTLVLAATGAADAAAPQSFTWIGDGDSRLAPVCEVIAGGRYGWLPFSAIRELRLSAPQGVCDLIWAQARVTLTDGREQACLIPARYPAPAGEAGYGALDEAALMSRRTTWRDLGDGVFLGDGQKMWMTDAGEYALLDVREVSCGAGVAGLAA</sequence>
<dbReference type="EMBL" id="FLRC01000009">
    <property type="protein sequence ID" value="SBT24422.1"/>
    <property type="molecule type" value="Genomic_DNA"/>
</dbReference>
<dbReference type="OrthoDB" id="5416084at2"/>
<dbReference type="RefSeq" id="WP_067750594.1">
    <property type="nucleotide sequence ID" value="NZ_LT907988.1"/>
</dbReference>
<dbReference type="AlphaFoldDB" id="A0A1C3JYS7"/>
<dbReference type="InterPro" id="IPR009211">
    <property type="entry name" value="TagJ"/>
</dbReference>